<comment type="caution">
    <text evidence="1">The sequence shown here is derived from an EMBL/GenBank/DDBJ whole genome shotgun (WGS) entry which is preliminary data.</text>
</comment>
<reference evidence="2" key="1">
    <citation type="journal article" date="2019" name="Int. J. Syst. Evol. Microbiol.">
        <title>The Global Catalogue of Microorganisms (GCM) 10K type strain sequencing project: providing services to taxonomists for standard genome sequencing and annotation.</title>
        <authorList>
            <consortium name="The Broad Institute Genomics Platform"/>
            <consortium name="The Broad Institute Genome Sequencing Center for Infectious Disease"/>
            <person name="Wu L."/>
            <person name="Ma J."/>
        </authorList>
    </citation>
    <scope>NUCLEOTIDE SEQUENCE [LARGE SCALE GENOMIC DNA]</scope>
    <source>
        <strain evidence="2">CGMCC 4.7367</strain>
    </source>
</reference>
<gene>
    <name evidence="1" type="ORF">GCM10017774_38100</name>
</gene>
<protein>
    <submittedName>
        <fullName evidence="1">Uncharacterized protein</fullName>
    </submittedName>
</protein>
<evidence type="ECO:0000313" key="2">
    <source>
        <dbReference type="Proteomes" id="UP000605568"/>
    </source>
</evidence>
<organism evidence="1 2">
    <name type="scientific">Lentzea cavernae</name>
    <dbReference type="NCBI Taxonomy" id="2020703"/>
    <lineage>
        <taxon>Bacteria</taxon>
        <taxon>Bacillati</taxon>
        <taxon>Actinomycetota</taxon>
        <taxon>Actinomycetes</taxon>
        <taxon>Pseudonocardiales</taxon>
        <taxon>Pseudonocardiaceae</taxon>
        <taxon>Lentzea</taxon>
    </lineage>
</organism>
<sequence>MRHHMQVLTAIIAGGVALIVATIAALATLRAKKLDLIGQSEQRRAEALKRGYDLVLASYDLIWHYRCHLMLSELGHDPPFDWDKDWKPFKTRVELTGSAGIDLLQENSLHIKQLSPALIWLSRVAFEGVNLKGLESLPEDYEEARGALIKFSRIDSRIDKPVSKSFWKRVSKRNKPQEMAKLTSEEALRRMYAIVNESKNPGLMYIYQSGSEDNPDDNPLVEYLRSFDKYPPILATSLAVTASRIAEWRKAGVIDYDGPCQRRKKQCYEELRLRLA</sequence>
<proteinExistence type="predicted"/>
<dbReference type="Proteomes" id="UP000605568">
    <property type="component" value="Unassembled WGS sequence"/>
</dbReference>
<keyword evidence="2" id="KW-1185">Reference proteome</keyword>
<name>A0ABQ3MHD4_9PSEU</name>
<dbReference type="EMBL" id="BNAR01000005">
    <property type="protein sequence ID" value="GHH42192.1"/>
    <property type="molecule type" value="Genomic_DNA"/>
</dbReference>
<accession>A0ABQ3MHD4</accession>
<evidence type="ECO:0000313" key="1">
    <source>
        <dbReference type="EMBL" id="GHH42192.1"/>
    </source>
</evidence>